<dbReference type="AlphaFoldDB" id="A0A1R3G4H8"/>
<dbReference type="OrthoDB" id="1894463at2759"/>
<dbReference type="Gramene" id="OMO52966">
    <property type="protein sequence ID" value="OMO52966"/>
    <property type="gene ID" value="CCACVL1_28963"/>
</dbReference>
<dbReference type="InterPro" id="IPR050796">
    <property type="entry name" value="SCF_F-box_component"/>
</dbReference>
<gene>
    <name evidence="2" type="ORF">CCACVL1_28963</name>
</gene>
<keyword evidence="3" id="KW-1185">Reference proteome</keyword>
<comment type="caution">
    <text evidence="2">The sequence shown here is derived from an EMBL/GenBank/DDBJ whole genome shotgun (WGS) entry which is preliminary data.</text>
</comment>
<dbReference type="SMART" id="SM00256">
    <property type="entry name" value="FBOX"/>
    <property type="match status" value="1"/>
</dbReference>
<dbReference type="Gene3D" id="1.20.1280.50">
    <property type="match status" value="1"/>
</dbReference>
<dbReference type="Pfam" id="PF08268">
    <property type="entry name" value="FBA_3"/>
    <property type="match status" value="2"/>
</dbReference>
<evidence type="ECO:0000313" key="2">
    <source>
        <dbReference type="EMBL" id="OMO52966.1"/>
    </source>
</evidence>
<dbReference type="SUPFAM" id="SSF81383">
    <property type="entry name" value="F-box domain"/>
    <property type="match status" value="1"/>
</dbReference>
<dbReference type="Proteomes" id="UP000188268">
    <property type="component" value="Unassembled WGS sequence"/>
</dbReference>
<dbReference type="Pfam" id="PF12937">
    <property type="entry name" value="F-box-like"/>
    <property type="match status" value="1"/>
</dbReference>
<dbReference type="NCBIfam" id="TIGR01640">
    <property type="entry name" value="F_box_assoc_1"/>
    <property type="match status" value="2"/>
</dbReference>
<protein>
    <recommendedName>
        <fullName evidence="1">F-box domain-containing protein</fullName>
    </recommendedName>
</protein>
<sequence>MADNDPSFILQRHPLDRQQLFYTDLSHDRQGNLITKKPPIPIMEMSLVDSCNGMLCMSDARGQAIYICNPFTRQSMELPKIFNFPAKLERLEFFFHSATKEYKLLHTRPLRKGEARAPTNVDPSTLVYSEVHVMTIGSPAWRNLGTIPHRFIWHSSKVIVNGRLHWLSRPNRTSPTRFLISFDLETEQFKEGKLIQETEQPTSNMMDRLPEDIILGILSKLPAISLIQSMLVCRAWRNLIQDPLLATKHFSNMVNKGSPTFIFQSNRPESSYQLFFVDFSPQSQGKVILKKLPYSSMSWYLVDSCNALLCLRDFRGIYICNPFTRRYLELPKLTNNPMEAGHIGFSFHQAANEYKVLQIVFRRSLIIRRRNVATYDLVESEVHVLTIGNPAWRNLGTMPYDFTRPMLKAMVNGKLHCLTKPNRQITASLLVSFDLANEQFQEHPLLATKHFSHMVNKGTPTFIFQSSRPELSYRLCFVDFSYHNEGNVIFKKLPDSFKSRYLVDSCNGLLCMRDSQGLYICNPFTRRYLELPKLIDYPMAVGHIGFGFHQTTNEYKVIKIISRRPLLRRRYCNISATSMSVFSTELADAESYGERQTSLALKA</sequence>
<dbReference type="InterPro" id="IPR001810">
    <property type="entry name" value="F-box_dom"/>
</dbReference>
<organism evidence="2 3">
    <name type="scientific">Corchorus capsularis</name>
    <name type="common">Jute</name>
    <dbReference type="NCBI Taxonomy" id="210143"/>
    <lineage>
        <taxon>Eukaryota</taxon>
        <taxon>Viridiplantae</taxon>
        <taxon>Streptophyta</taxon>
        <taxon>Embryophyta</taxon>
        <taxon>Tracheophyta</taxon>
        <taxon>Spermatophyta</taxon>
        <taxon>Magnoliopsida</taxon>
        <taxon>eudicotyledons</taxon>
        <taxon>Gunneridae</taxon>
        <taxon>Pentapetalae</taxon>
        <taxon>rosids</taxon>
        <taxon>malvids</taxon>
        <taxon>Malvales</taxon>
        <taxon>Malvaceae</taxon>
        <taxon>Grewioideae</taxon>
        <taxon>Apeibeae</taxon>
        <taxon>Corchorus</taxon>
    </lineage>
</organism>
<dbReference type="InterPro" id="IPR006527">
    <property type="entry name" value="F-box-assoc_dom_typ1"/>
</dbReference>
<name>A0A1R3G4H8_COCAP</name>
<dbReference type="EMBL" id="AWWV01015363">
    <property type="protein sequence ID" value="OMO52966.1"/>
    <property type="molecule type" value="Genomic_DNA"/>
</dbReference>
<dbReference type="Pfam" id="PF07734">
    <property type="entry name" value="FBA_1"/>
    <property type="match status" value="1"/>
</dbReference>
<evidence type="ECO:0000313" key="3">
    <source>
        <dbReference type="Proteomes" id="UP000188268"/>
    </source>
</evidence>
<dbReference type="CDD" id="cd09917">
    <property type="entry name" value="F-box_SF"/>
    <property type="match status" value="1"/>
</dbReference>
<dbReference type="InterPro" id="IPR036047">
    <property type="entry name" value="F-box-like_dom_sf"/>
</dbReference>
<reference evidence="2 3" key="1">
    <citation type="submission" date="2013-09" db="EMBL/GenBank/DDBJ databases">
        <title>Corchorus capsularis genome sequencing.</title>
        <authorList>
            <person name="Alam M."/>
            <person name="Haque M.S."/>
            <person name="Islam M.S."/>
            <person name="Emdad E.M."/>
            <person name="Islam M.M."/>
            <person name="Ahmed B."/>
            <person name="Halim A."/>
            <person name="Hossen Q.M.M."/>
            <person name="Hossain M.Z."/>
            <person name="Ahmed R."/>
            <person name="Khan M.M."/>
            <person name="Islam R."/>
            <person name="Rashid M.M."/>
            <person name="Khan S.A."/>
            <person name="Rahman M.S."/>
            <person name="Alam M."/>
        </authorList>
    </citation>
    <scope>NUCLEOTIDE SEQUENCE [LARGE SCALE GENOMIC DNA]</scope>
    <source>
        <strain evidence="3">cv. CVL-1</strain>
        <tissue evidence="2">Whole seedling</tissue>
    </source>
</reference>
<evidence type="ECO:0000259" key="1">
    <source>
        <dbReference type="PROSITE" id="PS50181"/>
    </source>
</evidence>
<dbReference type="PROSITE" id="PS50181">
    <property type="entry name" value="FBOX"/>
    <property type="match status" value="1"/>
</dbReference>
<dbReference type="InterPro" id="IPR013187">
    <property type="entry name" value="F-box-assoc_dom_typ3"/>
</dbReference>
<feature type="domain" description="F-box" evidence="1">
    <location>
        <begin position="203"/>
        <end position="253"/>
    </location>
</feature>
<proteinExistence type="predicted"/>
<accession>A0A1R3G4H8</accession>
<dbReference type="InterPro" id="IPR017451">
    <property type="entry name" value="F-box-assoc_interact_dom"/>
</dbReference>
<dbReference type="PANTHER" id="PTHR31672">
    <property type="entry name" value="BNACNNG10540D PROTEIN"/>
    <property type="match status" value="1"/>
</dbReference>